<reference evidence="1" key="1">
    <citation type="journal article" date="2014" name="Front. Microbiol.">
        <title>High frequency of phylogenetically diverse reductive dehalogenase-homologous genes in deep subseafloor sedimentary metagenomes.</title>
        <authorList>
            <person name="Kawai M."/>
            <person name="Futagami T."/>
            <person name="Toyoda A."/>
            <person name="Takaki Y."/>
            <person name="Nishi S."/>
            <person name="Hori S."/>
            <person name="Arai W."/>
            <person name="Tsubouchi T."/>
            <person name="Morono Y."/>
            <person name="Uchiyama I."/>
            <person name="Ito T."/>
            <person name="Fujiyama A."/>
            <person name="Inagaki F."/>
            <person name="Takami H."/>
        </authorList>
    </citation>
    <scope>NUCLEOTIDE SEQUENCE</scope>
    <source>
        <strain evidence="1">Expedition CK06-06</strain>
    </source>
</reference>
<dbReference type="EMBL" id="BARS01031498">
    <property type="protein sequence ID" value="GAG18817.1"/>
    <property type="molecule type" value="Genomic_DNA"/>
</dbReference>
<dbReference type="AlphaFoldDB" id="X0W6A0"/>
<feature type="non-terminal residue" evidence="1">
    <location>
        <position position="36"/>
    </location>
</feature>
<proteinExistence type="predicted"/>
<name>X0W6A0_9ZZZZ</name>
<comment type="caution">
    <text evidence="1">The sequence shown here is derived from an EMBL/GenBank/DDBJ whole genome shotgun (WGS) entry which is preliminary data.</text>
</comment>
<accession>X0W6A0</accession>
<evidence type="ECO:0000313" key="1">
    <source>
        <dbReference type="EMBL" id="GAG18817.1"/>
    </source>
</evidence>
<organism evidence="1">
    <name type="scientific">marine sediment metagenome</name>
    <dbReference type="NCBI Taxonomy" id="412755"/>
    <lineage>
        <taxon>unclassified sequences</taxon>
        <taxon>metagenomes</taxon>
        <taxon>ecological metagenomes</taxon>
    </lineage>
</organism>
<sequence length="36" mass="4151">MCVVNDCPKGAQRAIILEFVFDHFYRSSYPEAEAKD</sequence>
<gene>
    <name evidence="1" type="ORF">S01H1_49011</name>
</gene>
<protein>
    <submittedName>
        <fullName evidence="1">Uncharacterized protein</fullName>
    </submittedName>
</protein>